<feature type="compositionally biased region" description="Polar residues" evidence="1">
    <location>
        <begin position="26"/>
        <end position="42"/>
    </location>
</feature>
<feature type="compositionally biased region" description="Polar residues" evidence="1">
    <location>
        <begin position="396"/>
        <end position="406"/>
    </location>
</feature>
<dbReference type="PANTHER" id="PTHR16019">
    <property type="entry name" value="SYNAPSE-ASSOCIATED PROTEIN"/>
    <property type="match status" value="1"/>
</dbReference>
<dbReference type="PROSITE" id="PS50858">
    <property type="entry name" value="BSD"/>
    <property type="match status" value="1"/>
</dbReference>
<feature type="region of interest" description="Disordered" evidence="1">
    <location>
        <begin position="1"/>
        <end position="57"/>
    </location>
</feature>
<feature type="compositionally biased region" description="Acidic residues" evidence="1">
    <location>
        <begin position="448"/>
        <end position="466"/>
    </location>
</feature>
<dbReference type="SMART" id="SM00751">
    <property type="entry name" value="BSD"/>
    <property type="match status" value="1"/>
</dbReference>
<dbReference type="AlphaFoldDB" id="A0A3S3R368"/>
<dbReference type="InterPro" id="IPR035925">
    <property type="entry name" value="BSD_dom_sf"/>
</dbReference>
<feature type="region of interest" description="Disordered" evidence="1">
    <location>
        <begin position="444"/>
        <end position="466"/>
    </location>
</feature>
<evidence type="ECO:0000313" key="3">
    <source>
        <dbReference type="EMBL" id="RWR94724.1"/>
    </source>
</evidence>
<name>A0A3S3R368_9MAGN</name>
<dbReference type="OrthoDB" id="73788at2759"/>
<feature type="compositionally biased region" description="Acidic residues" evidence="1">
    <location>
        <begin position="410"/>
        <end position="419"/>
    </location>
</feature>
<dbReference type="InterPro" id="IPR051494">
    <property type="entry name" value="BSD_domain-containing"/>
</dbReference>
<proteinExistence type="predicted"/>
<dbReference type="PANTHER" id="PTHR16019:SF5">
    <property type="entry name" value="BSD DOMAIN-CONTAINING PROTEIN 1"/>
    <property type="match status" value="1"/>
</dbReference>
<evidence type="ECO:0000256" key="1">
    <source>
        <dbReference type="SAM" id="MobiDB-lite"/>
    </source>
</evidence>
<sequence>MDFFKSVFSNEPEPEPESEESSPNPQNASHSDPNSPTSDLPQNPNPNPNPNPSSSSAWSFGGLIKTIATRSESVIETYRRDLNEFRSGLKKETEAIVDVTSRAVRDLPVSLDAGAAAAAAQAKLESVGHVIDEFGGSVWRGTAEIITHGKDALADLDDESPNRSSASASNSTHYSRFDAQVLGIQSDPGTFCDEPEDLEGFNRWKLGFVLEEKEEEIENLCGDNGALDGMYSKLVPSVVDRETFWIRYFYRIHKLKLAEEARVSLVKRAISIEDDEELSWDVEENDQGETTHDTKHLDLEKKIDEIPEKDAVNADKNAIEENSISISNSNSGSHEGTANDGMDSAKEPVSVDGSDRKLQLVDKQTVGESNSDESVAKSDDKMTLEGKIEVGESNKDSNLSVVSSQPPAHEEEDFGWDDIEDLGSIDEKKVATEATPNREYLRKRLSAADEEEDLSWDIEDDEPVKG</sequence>
<protein>
    <submittedName>
        <fullName evidence="3">BSD domain-containing protein 1-like protein</fullName>
    </submittedName>
</protein>
<dbReference type="EMBL" id="QPKB01000011">
    <property type="protein sequence ID" value="RWR94724.1"/>
    <property type="molecule type" value="Genomic_DNA"/>
</dbReference>
<reference evidence="3 4" key="1">
    <citation type="journal article" date="2019" name="Nat. Plants">
        <title>Stout camphor tree genome fills gaps in understanding of flowering plant genome evolution.</title>
        <authorList>
            <person name="Chaw S.M."/>
            <person name="Liu Y.C."/>
            <person name="Wu Y.W."/>
            <person name="Wang H.Y."/>
            <person name="Lin C.I."/>
            <person name="Wu C.S."/>
            <person name="Ke H.M."/>
            <person name="Chang L.Y."/>
            <person name="Hsu C.Y."/>
            <person name="Yang H.T."/>
            <person name="Sudianto E."/>
            <person name="Hsu M.H."/>
            <person name="Wu K.P."/>
            <person name="Wang L.N."/>
            <person name="Leebens-Mack J.H."/>
            <person name="Tsai I.J."/>
        </authorList>
    </citation>
    <scope>NUCLEOTIDE SEQUENCE [LARGE SCALE GENOMIC DNA]</scope>
    <source>
        <strain evidence="4">cv. Chaw 1501</strain>
        <tissue evidence="3">Young leaves</tissue>
    </source>
</reference>
<feature type="compositionally biased region" description="Basic and acidic residues" evidence="1">
    <location>
        <begin position="374"/>
        <end position="395"/>
    </location>
</feature>
<accession>A0A3S3R368</accession>
<feature type="compositionally biased region" description="Low complexity" evidence="1">
    <location>
        <begin position="323"/>
        <end position="336"/>
    </location>
</feature>
<evidence type="ECO:0000259" key="2">
    <source>
        <dbReference type="PROSITE" id="PS50858"/>
    </source>
</evidence>
<dbReference type="GO" id="GO:0005737">
    <property type="term" value="C:cytoplasm"/>
    <property type="evidence" value="ECO:0007669"/>
    <property type="project" value="TreeGrafter"/>
</dbReference>
<gene>
    <name evidence="3" type="ORF">CKAN_02403200</name>
</gene>
<dbReference type="Proteomes" id="UP000283530">
    <property type="component" value="Unassembled WGS sequence"/>
</dbReference>
<dbReference type="SUPFAM" id="SSF140383">
    <property type="entry name" value="BSD domain-like"/>
    <property type="match status" value="1"/>
</dbReference>
<feature type="region of interest" description="Disordered" evidence="1">
    <location>
        <begin position="323"/>
        <end position="419"/>
    </location>
</feature>
<dbReference type="Pfam" id="PF03909">
    <property type="entry name" value="BSD"/>
    <property type="match status" value="1"/>
</dbReference>
<dbReference type="InterPro" id="IPR005607">
    <property type="entry name" value="BSD_dom"/>
</dbReference>
<keyword evidence="4" id="KW-1185">Reference proteome</keyword>
<organism evidence="3 4">
    <name type="scientific">Cinnamomum micranthum f. kanehirae</name>
    <dbReference type="NCBI Taxonomy" id="337451"/>
    <lineage>
        <taxon>Eukaryota</taxon>
        <taxon>Viridiplantae</taxon>
        <taxon>Streptophyta</taxon>
        <taxon>Embryophyta</taxon>
        <taxon>Tracheophyta</taxon>
        <taxon>Spermatophyta</taxon>
        <taxon>Magnoliopsida</taxon>
        <taxon>Magnoliidae</taxon>
        <taxon>Laurales</taxon>
        <taxon>Lauraceae</taxon>
        <taxon>Cinnamomum</taxon>
    </lineage>
</organism>
<dbReference type="Gene3D" id="1.10.3970.10">
    <property type="entry name" value="BSD domain"/>
    <property type="match status" value="1"/>
</dbReference>
<evidence type="ECO:0000313" key="4">
    <source>
        <dbReference type="Proteomes" id="UP000283530"/>
    </source>
</evidence>
<feature type="domain" description="BSD" evidence="2">
    <location>
        <begin position="204"/>
        <end position="256"/>
    </location>
</feature>
<comment type="caution">
    <text evidence="3">The sequence shown here is derived from an EMBL/GenBank/DDBJ whole genome shotgun (WGS) entry which is preliminary data.</text>
</comment>